<feature type="compositionally biased region" description="Polar residues" evidence="2">
    <location>
        <begin position="776"/>
        <end position="788"/>
    </location>
</feature>
<feature type="coiled-coil region" evidence="1">
    <location>
        <begin position="814"/>
        <end position="908"/>
    </location>
</feature>
<dbReference type="OrthoDB" id="5950997at2759"/>
<evidence type="ECO:0000259" key="4">
    <source>
        <dbReference type="Pfam" id="PF06011"/>
    </source>
</evidence>
<dbReference type="Pfam" id="PF06011">
    <property type="entry name" value="TRP"/>
    <property type="match status" value="1"/>
</dbReference>
<feature type="domain" description="TRP C-terminal" evidence="4">
    <location>
        <begin position="217"/>
        <end position="371"/>
    </location>
</feature>
<reference evidence="5" key="1">
    <citation type="submission" date="2022-07" db="EMBL/GenBank/DDBJ databases">
        <title>Genome analysis of Parmales, a sister group of diatoms, reveals the evolutionary specialization of diatoms from phago-mixotrophs to photoautotrophs.</title>
        <authorList>
            <person name="Ban H."/>
            <person name="Sato S."/>
            <person name="Yoshikawa S."/>
            <person name="Kazumasa Y."/>
            <person name="Nakamura Y."/>
            <person name="Ichinomiya M."/>
            <person name="Saitoh K."/>
            <person name="Sato N."/>
            <person name="Blanc-Mathieu R."/>
            <person name="Endo H."/>
            <person name="Kuwata A."/>
            <person name="Ogata H."/>
        </authorList>
    </citation>
    <scope>NUCLEOTIDE SEQUENCE</scope>
</reference>
<feature type="compositionally biased region" description="Basic and acidic residues" evidence="2">
    <location>
        <begin position="752"/>
        <end position="766"/>
    </location>
</feature>
<evidence type="ECO:0000313" key="6">
    <source>
        <dbReference type="Proteomes" id="UP001165082"/>
    </source>
</evidence>
<dbReference type="InterPro" id="IPR001202">
    <property type="entry name" value="WW_dom"/>
</dbReference>
<feature type="transmembrane region" description="Helical" evidence="3">
    <location>
        <begin position="351"/>
        <end position="374"/>
    </location>
</feature>
<dbReference type="InterPro" id="IPR010308">
    <property type="entry name" value="TRP_C"/>
</dbReference>
<organism evidence="5 6">
    <name type="scientific">Triparma retinervis</name>
    <dbReference type="NCBI Taxonomy" id="2557542"/>
    <lineage>
        <taxon>Eukaryota</taxon>
        <taxon>Sar</taxon>
        <taxon>Stramenopiles</taxon>
        <taxon>Ochrophyta</taxon>
        <taxon>Bolidophyceae</taxon>
        <taxon>Parmales</taxon>
        <taxon>Triparmaceae</taxon>
        <taxon>Triparma</taxon>
    </lineage>
</organism>
<keyword evidence="3" id="KW-1133">Transmembrane helix</keyword>
<keyword evidence="3" id="KW-0812">Transmembrane</keyword>
<accession>A0A9W7ATR5</accession>
<dbReference type="Proteomes" id="UP001165082">
    <property type="component" value="Unassembled WGS sequence"/>
</dbReference>
<comment type="caution">
    <text evidence="5">The sequence shown here is derived from an EMBL/GenBank/DDBJ whole genome shotgun (WGS) entry which is preliminary data.</text>
</comment>
<evidence type="ECO:0000313" key="5">
    <source>
        <dbReference type="EMBL" id="GMH73780.1"/>
    </source>
</evidence>
<proteinExistence type="predicted"/>
<keyword evidence="1" id="KW-0175">Coiled coil</keyword>
<evidence type="ECO:0000256" key="3">
    <source>
        <dbReference type="SAM" id="Phobius"/>
    </source>
</evidence>
<feature type="compositionally biased region" description="Low complexity" evidence="2">
    <location>
        <begin position="1037"/>
        <end position="1067"/>
    </location>
</feature>
<feature type="region of interest" description="Disordered" evidence="2">
    <location>
        <begin position="937"/>
        <end position="966"/>
    </location>
</feature>
<sequence>MSPFATEMKNRNTSFDLDLGKELTEEEVYHLRKNRNSIWNRAKTKGKILVACYQIVSQYENILDVRYPALFEDFGRRIESVMSLDALKLTAAGCVVDTTFHHTLLLATIGPLAVVGLIFLFYMFITRVKLPMQKFASDPKTDAEKRSFAATKLKDGCYLLFLGLTYLVFNSVSTTIFKTFQCEHVGDDPVEYLRSDQSIDCDSPGHRLDKIYAMSMILVYPLGITVFYAYVLVKKRRELSSDERDRDTKLIKISFLWEMYKPRYWYFEVIECVRRLMMTGMLVLVRPGETTQVAVAMLFAIISIVLYTHLRPFENPHDNRLAIVSQWAIFFTLFAAMLIKTKVDDEDDYDQTLFGLILVACNCTAFVLAIWQAVIPMTETLISMLFHKTTVLTESQRGQLDIRGLTEWYDSKKIYKTEVETFMVSAKANGKVHKKLWSELEISGEGFRAYNMALMTANVEEAGWKSIEEDYGDDEDFKYWLNEWLTGAEAHWRCSSPDETGSGYVDQVRCRFPIYQDYDRVRDFFINEDGETRYDEENRTGFQEFRKSKDRTFPQRKLYSVVKRMGASIPVFGLKKREFLMEEWREDMKYQSESGEESDCLLVTARSIRENHIRTKDDTHKDGFERGEMELYSFLLKDCGSGVTMCTFVGGGLRLKGIFELMGRQLYLQFVIRVVDSVIVQIASETGETDFKEDEKMSKSSRWLMKFGTKGMAKDRQRIVKKRRGSKLQAVNPLQAKRAPTSTSGADDDDDGHGSIEMKSIADKRRSWVQHKRSSNEGSMKDVSSFTTRAKRTKSIVVKISDISSSKEDDQSPLTAMHGRIAELESELASASRASSLEQNENKKKELAIRDLNLKLKNLKREKAGVDKARSTLLAKVGRLESEMEEERKEMKRRIKMLESEAEASRKAPRGTSAMDLHASSLVIKQDHKVQRASVALPSAPVEDNNSVEPPPVPTKPEKSQRRSSLMGTIKSAISLVKSSSDLKEVDEGDHEVGWEASRAAKARAEDARAAKASEIKRNVEKMQKEIETKKTEASRAAEASRSAEASRAAEPPRATDANPTTVTTPTTLTKEAVKVNASLSKFDVYKKDRSRRRSSVGALAASSIRARRQSAANQVTRTSSTVPPVIEQDKESFEAVSNATLDDDESFKVLNPMAGAIASRKISEPASLVAKSADSDKSEEKWKAFFSEDYKKYYFNRGDETGWVKPENFTLSEEGVDIDARLKVGADAVVKGKDMKITVMKGKDVIDVGGDPEKMKRHVVCWSSGEDNGWVSTLDILKVGKTAKMMRINRREGHMVAFTFADAALAGEWKEMITILWEIEGKEGSS</sequence>
<dbReference type="PANTHER" id="PTHR11319">
    <property type="entry name" value="G PROTEIN-COUPLED RECEPTOR-RELATED"/>
    <property type="match status" value="1"/>
</dbReference>
<evidence type="ECO:0000256" key="1">
    <source>
        <dbReference type="SAM" id="Coils"/>
    </source>
</evidence>
<feature type="transmembrane region" description="Helical" evidence="3">
    <location>
        <begin position="104"/>
        <end position="125"/>
    </location>
</feature>
<keyword evidence="6" id="KW-1185">Reference proteome</keyword>
<feature type="region of interest" description="Disordered" evidence="2">
    <location>
        <begin position="1006"/>
        <end position="1067"/>
    </location>
</feature>
<evidence type="ECO:0000256" key="2">
    <source>
        <dbReference type="SAM" id="MobiDB-lite"/>
    </source>
</evidence>
<feature type="transmembrane region" description="Helical" evidence="3">
    <location>
        <begin position="211"/>
        <end position="233"/>
    </location>
</feature>
<gene>
    <name evidence="5" type="ORF">TrRE_jg13354</name>
</gene>
<dbReference type="EMBL" id="BRXZ01002960">
    <property type="protein sequence ID" value="GMH73780.1"/>
    <property type="molecule type" value="Genomic_DNA"/>
</dbReference>
<feature type="compositionally biased region" description="Basic and acidic residues" evidence="2">
    <location>
        <begin position="1006"/>
        <end position="1036"/>
    </location>
</feature>
<feature type="region of interest" description="Disordered" evidence="2">
    <location>
        <begin position="714"/>
        <end position="788"/>
    </location>
</feature>
<feature type="transmembrane region" description="Helical" evidence="3">
    <location>
        <begin position="291"/>
        <end position="309"/>
    </location>
</feature>
<feature type="transmembrane region" description="Helical" evidence="3">
    <location>
        <begin position="321"/>
        <end position="339"/>
    </location>
</feature>
<dbReference type="CDD" id="cd00201">
    <property type="entry name" value="WW"/>
    <property type="match status" value="1"/>
</dbReference>
<keyword evidence="3" id="KW-0472">Membrane</keyword>
<dbReference type="PANTHER" id="PTHR11319:SF35">
    <property type="entry name" value="OUTER MEMBRANE PROTEIN PMPC-RELATED"/>
    <property type="match status" value="1"/>
</dbReference>
<name>A0A9W7ATR5_9STRA</name>
<protein>
    <recommendedName>
        <fullName evidence="4">TRP C-terminal domain-containing protein</fullName>
    </recommendedName>
</protein>
<feature type="transmembrane region" description="Helical" evidence="3">
    <location>
        <begin position="156"/>
        <end position="177"/>
    </location>
</feature>